<dbReference type="EC" id="3.1.-.-" evidence="3"/>
<keyword evidence="3" id="KW-0540">Nuclease</keyword>
<keyword evidence="3" id="KW-0269">Exonuclease</keyword>
<dbReference type="Pfam" id="PF00149">
    <property type="entry name" value="Metallophos"/>
    <property type="match status" value="1"/>
</dbReference>
<dbReference type="InterPro" id="IPR004843">
    <property type="entry name" value="Calcineurin-like_PHP"/>
</dbReference>
<dbReference type="GO" id="GO:0004527">
    <property type="term" value="F:exonuclease activity"/>
    <property type="evidence" value="ECO:0007669"/>
    <property type="project" value="UniProtKB-KW"/>
</dbReference>
<sequence>MKKIKILHTSDLHFDTPFSGMKNNKSIKCREELKEVFEKIIKISLENNIDILLIAGDMFDNLSVNKSTLCFLKSCFEKIDKVKIFISPGNHDPYNEKSFYSMIEWPKNVYIFKGNMEKVVLENLKTIIWGAAFTHNYIYESLIKGVNRIDGYNNIMVIHGEISSKEKNEYNPITEEEIAKSNMDYIALGHRHKYVGVNKVSNTYYAYSGCPQGRGFDELDDKGIILLEISNRYCDYKFIKTAIRNYYEMEINIEGCFGYNQVKSKIFSCIDKENIKDNSYKVILKGEINEEFNLREEIIEEMIKKDDYNIRVIDKTEVKIDMDELLKGYSIKSLFARKIYEELEKAETEEEKEIIKLALKKGLQSLSGEEVRDYNY</sequence>
<evidence type="ECO:0000256" key="1">
    <source>
        <dbReference type="ARBA" id="ARBA00022801"/>
    </source>
</evidence>
<protein>
    <submittedName>
        <fullName evidence="3">DNA repair exonuclease</fullName>
        <ecNumber evidence="3">3.1.-.-</ecNumber>
    </submittedName>
</protein>
<dbReference type="InterPro" id="IPR041796">
    <property type="entry name" value="Mre11_N"/>
</dbReference>
<evidence type="ECO:0000259" key="2">
    <source>
        <dbReference type="Pfam" id="PF00149"/>
    </source>
</evidence>
<dbReference type="Gene3D" id="3.60.21.10">
    <property type="match status" value="1"/>
</dbReference>
<keyword evidence="1 3" id="KW-0378">Hydrolase</keyword>
<dbReference type="PANTHER" id="PTHR30337:SF7">
    <property type="entry name" value="PHOSPHOESTERASE"/>
    <property type="match status" value="1"/>
</dbReference>
<accession>A0ABU1ECL7</accession>
<name>A0ABU1ECL7_9CLOT</name>
<dbReference type="EMBL" id="JAVJAN010000003">
    <property type="protein sequence ID" value="MDR5586125.1"/>
    <property type="molecule type" value="Genomic_DNA"/>
</dbReference>
<gene>
    <name evidence="3" type="ORF">RGC78_01440</name>
</gene>
<keyword evidence="4" id="KW-1185">Reference proteome</keyword>
<feature type="domain" description="Calcineurin-like phosphoesterase" evidence="2">
    <location>
        <begin position="4"/>
        <end position="194"/>
    </location>
</feature>
<dbReference type="SUPFAM" id="SSF56300">
    <property type="entry name" value="Metallo-dependent phosphatases"/>
    <property type="match status" value="1"/>
</dbReference>
<dbReference type="InterPro" id="IPR050535">
    <property type="entry name" value="DNA_Repair-Maintenance_Comp"/>
</dbReference>
<comment type="caution">
    <text evidence="3">The sequence shown here is derived from an EMBL/GenBank/DDBJ whole genome shotgun (WGS) entry which is preliminary data.</text>
</comment>
<reference evidence="3 4" key="1">
    <citation type="submission" date="2023-09" db="EMBL/GenBank/DDBJ databases">
        <authorList>
            <person name="Zhai L."/>
        </authorList>
    </citation>
    <scope>NUCLEOTIDE SEQUENCE [LARGE SCALE GENOMIC DNA]</scope>
    <source>
        <strain evidence="3 4">5 N-1</strain>
    </source>
</reference>
<dbReference type="PANTHER" id="PTHR30337">
    <property type="entry name" value="COMPONENT OF ATP-DEPENDENT DSDNA EXONUCLEASE"/>
    <property type="match status" value="1"/>
</dbReference>
<proteinExistence type="predicted"/>
<organism evidence="3 4">
    <name type="scientific">Clostridium aquiflavi</name>
    <dbReference type="NCBI Taxonomy" id="3073603"/>
    <lineage>
        <taxon>Bacteria</taxon>
        <taxon>Bacillati</taxon>
        <taxon>Bacillota</taxon>
        <taxon>Clostridia</taxon>
        <taxon>Eubacteriales</taxon>
        <taxon>Clostridiaceae</taxon>
        <taxon>Clostridium</taxon>
    </lineage>
</organism>
<dbReference type="CDD" id="cd00840">
    <property type="entry name" value="MPP_Mre11_N"/>
    <property type="match status" value="1"/>
</dbReference>
<dbReference type="InterPro" id="IPR029052">
    <property type="entry name" value="Metallo-depent_PP-like"/>
</dbReference>
<dbReference type="Proteomes" id="UP001256646">
    <property type="component" value="Unassembled WGS sequence"/>
</dbReference>
<dbReference type="RefSeq" id="WP_309555877.1">
    <property type="nucleotide sequence ID" value="NZ_JAVJAN010000003.1"/>
</dbReference>
<evidence type="ECO:0000313" key="4">
    <source>
        <dbReference type="Proteomes" id="UP001256646"/>
    </source>
</evidence>
<evidence type="ECO:0000313" key="3">
    <source>
        <dbReference type="EMBL" id="MDR5586125.1"/>
    </source>
</evidence>